<dbReference type="EMBL" id="JBANQN010000002">
    <property type="protein sequence ID" value="KAK6797920.1"/>
    <property type="molecule type" value="Genomic_DNA"/>
</dbReference>
<dbReference type="GO" id="GO:0005634">
    <property type="term" value="C:nucleus"/>
    <property type="evidence" value="ECO:0007669"/>
    <property type="project" value="TreeGrafter"/>
</dbReference>
<comment type="caution">
    <text evidence="6">The sequence shown here is derived from an EMBL/GenBank/DDBJ whole genome shotgun (WGS) entry which is preliminary data.</text>
</comment>
<keyword evidence="3" id="KW-0862">Zinc</keyword>
<dbReference type="GO" id="GO:0061630">
    <property type="term" value="F:ubiquitin protein ligase activity"/>
    <property type="evidence" value="ECO:0007669"/>
    <property type="project" value="TreeGrafter"/>
</dbReference>
<evidence type="ECO:0000259" key="5">
    <source>
        <dbReference type="PROSITE" id="PS50089"/>
    </source>
</evidence>
<feature type="domain" description="RING-type" evidence="5">
    <location>
        <begin position="212"/>
        <end position="253"/>
    </location>
</feature>
<dbReference type="InterPro" id="IPR013083">
    <property type="entry name" value="Znf_RING/FYVE/PHD"/>
</dbReference>
<accession>A0AAN8YML4</accession>
<dbReference type="PROSITE" id="PS50089">
    <property type="entry name" value="ZF_RING_2"/>
    <property type="match status" value="1"/>
</dbReference>
<proteinExistence type="predicted"/>
<dbReference type="SUPFAM" id="SSF57850">
    <property type="entry name" value="RING/U-box"/>
    <property type="match status" value="1"/>
</dbReference>
<dbReference type="Gene3D" id="3.30.40.10">
    <property type="entry name" value="Zinc/RING finger domain, C3HC4 (zinc finger)"/>
    <property type="match status" value="1"/>
</dbReference>
<evidence type="ECO:0000313" key="6">
    <source>
        <dbReference type="EMBL" id="KAK6797920.1"/>
    </source>
</evidence>
<evidence type="ECO:0000313" key="7">
    <source>
        <dbReference type="Proteomes" id="UP001371456"/>
    </source>
</evidence>
<sequence length="264" mass="30449">MSLPDPVQNNCSFCDRYELDIYRDDIIMNNWDWSGCGEKVFYIECKVDYILEKSKNRRIDDDDDDDEERVGHDCSPELIESAVKPYVFKFDFLTQCRIKARVICNMLGVPEDSASDVAVQVSTFATSQINDPQNSGCKIVPIVMSFTIIYVQQDGEDINTARARVLLNTNTEFRLPPIVPPPNPTNRGVNPFSFEILYRWTLKHGDPVHPVCSICINDPSIGETIAILPCWHSFHLHCIIKWLEINHRCPMCRWSFSKNSKYLY</sequence>
<dbReference type="SMART" id="SM00184">
    <property type="entry name" value="RING"/>
    <property type="match status" value="1"/>
</dbReference>
<dbReference type="Proteomes" id="UP001371456">
    <property type="component" value="Unassembled WGS sequence"/>
</dbReference>
<dbReference type="PANTHER" id="PTHR45931">
    <property type="entry name" value="SI:CH211-59O9.10"/>
    <property type="match status" value="1"/>
</dbReference>
<keyword evidence="7" id="KW-1185">Reference proteome</keyword>
<reference evidence="6 7" key="1">
    <citation type="submission" date="2024-02" db="EMBL/GenBank/DDBJ databases">
        <title>de novo genome assembly of Solanum bulbocastanum strain 11H21.</title>
        <authorList>
            <person name="Hosaka A.J."/>
        </authorList>
    </citation>
    <scope>NUCLEOTIDE SEQUENCE [LARGE SCALE GENOMIC DNA]</scope>
    <source>
        <tissue evidence="6">Young leaves</tissue>
    </source>
</reference>
<keyword evidence="1" id="KW-0479">Metal-binding</keyword>
<protein>
    <recommendedName>
        <fullName evidence="5">RING-type domain-containing protein</fullName>
    </recommendedName>
</protein>
<organism evidence="6 7">
    <name type="scientific">Solanum bulbocastanum</name>
    <name type="common">Wild potato</name>
    <dbReference type="NCBI Taxonomy" id="147425"/>
    <lineage>
        <taxon>Eukaryota</taxon>
        <taxon>Viridiplantae</taxon>
        <taxon>Streptophyta</taxon>
        <taxon>Embryophyta</taxon>
        <taxon>Tracheophyta</taxon>
        <taxon>Spermatophyta</taxon>
        <taxon>Magnoliopsida</taxon>
        <taxon>eudicotyledons</taxon>
        <taxon>Gunneridae</taxon>
        <taxon>Pentapetalae</taxon>
        <taxon>asterids</taxon>
        <taxon>lamiids</taxon>
        <taxon>Solanales</taxon>
        <taxon>Solanaceae</taxon>
        <taxon>Solanoideae</taxon>
        <taxon>Solaneae</taxon>
        <taxon>Solanum</taxon>
    </lineage>
</organism>
<dbReference type="PANTHER" id="PTHR45931:SF16">
    <property type="entry name" value="RING_U-BOX SUPERFAMILY PROTEIN"/>
    <property type="match status" value="1"/>
</dbReference>
<dbReference type="InterPro" id="IPR051834">
    <property type="entry name" value="RING_finger_E3_ligase"/>
</dbReference>
<dbReference type="InterPro" id="IPR001841">
    <property type="entry name" value="Znf_RING"/>
</dbReference>
<dbReference type="GO" id="GO:0006511">
    <property type="term" value="P:ubiquitin-dependent protein catabolic process"/>
    <property type="evidence" value="ECO:0007669"/>
    <property type="project" value="TreeGrafter"/>
</dbReference>
<keyword evidence="2 4" id="KW-0863">Zinc-finger</keyword>
<gene>
    <name evidence="6" type="ORF">RDI58_005622</name>
</gene>
<dbReference type="Pfam" id="PF13639">
    <property type="entry name" value="zf-RING_2"/>
    <property type="match status" value="1"/>
</dbReference>
<evidence type="ECO:0000256" key="3">
    <source>
        <dbReference type="ARBA" id="ARBA00022833"/>
    </source>
</evidence>
<name>A0AAN8YML4_SOLBU</name>
<dbReference type="AlphaFoldDB" id="A0AAN8YML4"/>
<dbReference type="GO" id="GO:0008270">
    <property type="term" value="F:zinc ion binding"/>
    <property type="evidence" value="ECO:0007669"/>
    <property type="project" value="UniProtKB-KW"/>
</dbReference>
<evidence type="ECO:0000256" key="2">
    <source>
        <dbReference type="ARBA" id="ARBA00022771"/>
    </source>
</evidence>
<evidence type="ECO:0000256" key="4">
    <source>
        <dbReference type="PROSITE-ProRule" id="PRU00175"/>
    </source>
</evidence>
<evidence type="ECO:0000256" key="1">
    <source>
        <dbReference type="ARBA" id="ARBA00022723"/>
    </source>
</evidence>